<accession>A0AC61PMR5</accession>
<protein>
    <submittedName>
        <fullName evidence="1">Glycosyl hydrolases family 43</fullName>
    </submittedName>
</protein>
<evidence type="ECO:0000313" key="2">
    <source>
        <dbReference type="Proteomes" id="UP000192328"/>
    </source>
</evidence>
<sequence length="280" mass="31269">MIHTDQINIRDPYVLVHNGTYYLYGTRGPDCWGPADGFDVYTGQDLVSWEGPRVCFRNDGSFWADRNYWAPEVHPWQGMFYMFASFKSDTRRRGTAILRSPSPLGPFEPWSDGPVTPADWECLDGTFYVSADGTPWIVFCHEWVQAGDGEVLAMRLTDDLKTSAGTPVLLFRGSDAPWSHAVRHSSGITGFVTDGPFLWRGKDGSLLCLWSGFSEKGYAQGLAVSDNGEIDGHFSQADPLFLEDGGHGMLFRSKEGRTLLALHSPNTHLLERPRFVPVDL</sequence>
<keyword evidence="1" id="KW-0378">Hydrolase</keyword>
<reference evidence="1" key="1">
    <citation type="submission" date="2017-04" db="EMBL/GenBank/DDBJ databases">
        <authorList>
            <person name="Varghese N."/>
            <person name="Submissions S."/>
        </authorList>
    </citation>
    <scope>NUCLEOTIDE SEQUENCE</scope>
    <source>
        <strain evidence="1">WTE2008</strain>
    </source>
</reference>
<dbReference type="EMBL" id="FWXZ01000004">
    <property type="protein sequence ID" value="SMC71886.1"/>
    <property type="molecule type" value="Genomic_DNA"/>
</dbReference>
<comment type="caution">
    <text evidence="1">The sequence shown here is derived from an EMBL/GenBank/DDBJ whole genome shotgun (WGS) entry which is preliminary data.</text>
</comment>
<proteinExistence type="predicted"/>
<keyword evidence="2" id="KW-1185">Reference proteome</keyword>
<name>A0AC61PMR5_9FIRM</name>
<dbReference type="Proteomes" id="UP000192328">
    <property type="component" value="Unassembled WGS sequence"/>
</dbReference>
<evidence type="ECO:0000313" key="1">
    <source>
        <dbReference type="EMBL" id="SMC71886.1"/>
    </source>
</evidence>
<organism evidence="1 2">
    <name type="scientific">Aristaeella lactis</name>
    <dbReference type="NCBI Taxonomy" id="3046383"/>
    <lineage>
        <taxon>Bacteria</taxon>
        <taxon>Bacillati</taxon>
        <taxon>Bacillota</taxon>
        <taxon>Clostridia</taxon>
        <taxon>Eubacteriales</taxon>
        <taxon>Aristaeellaceae</taxon>
        <taxon>Aristaeella</taxon>
    </lineage>
</organism>
<gene>
    <name evidence="1" type="ORF">SAMN06297397_2157</name>
</gene>